<protein>
    <recommendedName>
        <fullName evidence="3">Terminase large subunit gp17-like C-terminal domain-containing protein</fullName>
    </recommendedName>
</protein>
<dbReference type="Proteomes" id="UP000034137">
    <property type="component" value="Unassembled WGS sequence"/>
</dbReference>
<dbReference type="Gene3D" id="3.40.50.300">
    <property type="entry name" value="P-loop containing nucleotide triphosphate hydrolases"/>
    <property type="match status" value="1"/>
</dbReference>
<dbReference type="EMBL" id="LBXO01000014">
    <property type="protein sequence ID" value="KKR33126.1"/>
    <property type="molecule type" value="Genomic_DNA"/>
</dbReference>
<comment type="caution">
    <text evidence="1">The sequence shown here is derived from an EMBL/GenBank/DDBJ whole genome shotgun (WGS) entry which is preliminary data.</text>
</comment>
<name>A0A0G0Q735_9BACT</name>
<sequence length="511" mass="59441">MKKQILVPIEEVKKLINNQAARVAITRRSHLWFFNVYFNHYMFYPFADFHYKMFDLTEDRSINTALIMAFRGSAKSTIFTLSYPIWSILGNLEKKFVIILGQTQRQARQHLINIRKELECNQLLKADLGPFKEIEDEWGSYSIVIPKYNARITAASMEQTIRGMKHLQYRPDLIICDDIEDLQSVKTKEGRDKIHQWISGEVIPAGDKNTRIIFVGNLLHEDSLLMRIKDKIEAQDLDGKLIMIPLLDEKNKITWTGKYKDMKEIETERKKVANENSWSREYLLRILSDHERVVHPEWIHYYDEIPSDFKTIKDEDRFRFHATGLDLAISDKESADYTAMVSGQMFGVEDHFKIYVLPNPINKRLSFPETVATVGNLIELNSSYKKYRVFVENVGYQQALIQLLDKILISATSDVRDKVKIEEFTPKGDKRSRLAAITPYIQNGKILFPRKGAEALINQLVNFGKEKHDDLVDAFVCLVTKMINRDHKLYVTDFIIFLGSDKEPNCDVTND</sequence>
<evidence type="ECO:0000313" key="1">
    <source>
        <dbReference type="EMBL" id="KKR33126.1"/>
    </source>
</evidence>
<dbReference type="NCBIfam" id="TIGR01630">
    <property type="entry name" value="psiM2_ORF9"/>
    <property type="match status" value="1"/>
</dbReference>
<dbReference type="Gene3D" id="3.30.420.240">
    <property type="match status" value="1"/>
</dbReference>
<proteinExistence type="predicted"/>
<evidence type="ECO:0000313" key="2">
    <source>
        <dbReference type="Proteomes" id="UP000034137"/>
    </source>
</evidence>
<accession>A0A0G0Q735</accession>
<gene>
    <name evidence="1" type="ORF">UT64_C0014G0009</name>
</gene>
<organism evidence="1 2">
    <name type="scientific">Candidatus Falkowbacteria bacterium GW2011_GWF2_39_8</name>
    <dbReference type="NCBI Taxonomy" id="1618642"/>
    <lineage>
        <taxon>Bacteria</taxon>
        <taxon>Candidatus Falkowiibacteriota</taxon>
    </lineage>
</organism>
<dbReference type="InterPro" id="IPR006517">
    <property type="entry name" value="Phage_terminase_lsu-like_C"/>
</dbReference>
<evidence type="ECO:0008006" key="3">
    <source>
        <dbReference type="Google" id="ProtNLM"/>
    </source>
</evidence>
<dbReference type="AlphaFoldDB" id="A0A0G0Q735"/>
<dbReference type="InterPro" id="IPR027417">
    <property type="entry name" value="P-loop_NTPase"/>
</dbReference>
<reference evidence="1 2" key="1">
    <citation type="journal article" date="2015" name="Nature">
        <title>rRNA introns, odd ribosomes, and small enigmatic genomes across a large radiation of phyla.</title>
        <authorList>
            <person name="Brown C.T."/>
            <person name="Hug L.A."/>
            <person name="Thomas B.C."/>
            <person name="Sharon I."/>
            <person name="Castelle C.J."/>
            <person name="Singh A."/>
            <person name="Wilkins M.J."/>
            <person name="Williams K.H."/>
            <person name="Banfield J.F."/>
        </authorList>
    </citation>
    <scope>NUCLEOTIDE SEQUENCE [LARGE SCALE GENOMIC DNA]</scope>
</reference>